<evidence type="ECO:0000313" key="7">
    <source>
        <dbReference type="Proteomes" id="UP000319771"/>
    </source>
</evidence>
<dbReference type="Pfam" id="PF00293">
    <property type="entry name" value="NUDIX"/>
    <property type="match status" value="1"/>
</dbReference>
<keyword evidence="1 2" id="KW-0378">Hydrolase</keyword>
<keyword evidence="4" id="KW-0472">Membrane</keyword>
<keyword evidence="4" id="KW-1133">Transmembrane helix</keyword>
<comment type="similarity">
    <text evidence="2">Belongs to the Nudix hydrolase family.</text>
</comment>
<keyword evidence="4" id="KW-0812">Transmembrane</keyword>
<gene>
    <name evidence="6" type="ORF">E6K81_04865</name>
</gene>
<evidence type="ECO:0000256" key="1">
    <source>
        <dbReference type="ARBA" id="ARBA00022801"/>
    </source>
</evidence>
<dbReference type="InterPro" id="IPR020084">
    <property type="entry name" value="NUDIX_hydrolase_CS"/>
</dbReference>
<dbReference type="PRINTS" id="PR00502">
    <property type="entry name" value="NUDIXFAMILY"/>
</dbReference>
<evidence type="ECO:0000256" key="3">
    <source>
        <dbReference type="SAM" id="MobiDB-lite"/>
    </source>
</evidence>
<dbReference type="InterPro" id="IPR000086">
    <property type="entry name" value="NUDIX_hydrolase_dom"/>
</dbReference>
<feature type="transmembrane region" description="Helical" evidence="4">
    <location>
        <begin position="133"/>
        <end position="150"/>
    </location>
</feature>
<protein>
    <submittedName>
        <fullName evidence="6">NUDIX domain-containing protein</fullName>
    </submittedName>
</protein>
<feature type="domain" description="Nudix hydrolase" evidence="5">
    <location>
        <begin position="62"/>
        <end position="192"/>
    </location>
</feature>
<dbReference type="PANTHER" id="PTHR43736">
    <property type="entry name" value="ADP-RIBOSE PYROPHOSPHATASE"/>
    <property type="match status" value="1"/>
</dbReference>
<dbReference type="InterPro" id="IPR020476">
    <property type="entry name" value="Nudix_hydrolase"/>
</dbReference>
<sequence>MKARAAAGDARRGTGASSGRRTARRPTGGFPCVVCGTPVRRTPRGKPRRLWCPRCLYRIYDYPRITAGMIVLKERAVLLLRRAHPPRRGYLDLPGGFVDAGEWTEDAARRELREETGLTVGPIRFLGRYWDRYFIRGFGFFPIIGFYYLARWRRGVPRAGDDAASAEWVPIGRLGRTGARLAWKHMAEVFRDVRRAVR</sequence>
<reference evidence="6 7" key="1">
    <citation type="journal article" date="2019" name="Nat. Microbiol.">
        <title>Mediterranean grassland soil C-N compound turnover is dependent on rainfall and depth, and is mediated by genomically divergent microorganisms.</title>
        <authorList>
            <person name="Diamond S."/>
            <person name="Andeer P.F."/>
            <person name="Li Z."/>
            <person name="Crits-Christoph A."/>
            <person name="Burstein D."/>
            <person name="Anantharaman K."/>
            <person name="Lane K.R."/>
            <person name="Thomas B.C."/>
            <person name="Pan C."/>
            <person name="Northen T.R."/>
            <person name="Banfield J.F."/>
        </authorList>
    </citation>
    <scope>NUCLEOTIDE SEQUENCE [LARGE SCALE GENOMIC DNA]</scope>
    <source>
        <strain evidence="6">WS_11</strain>
    </source>
</reference>
<dbReference type="AlphaFoldDB" id="A0A538UC05"/>
<dbReference type="InterPro" id="IPR015797">
    <property type="entry name" value="NUDIX_hydrolase-like_dom_sf"/>
</dbReference>
<dbReference type="PANTHER" id="PTHR43736:SF1">
    <property type="entry name" value="DIHYDRONEOPTERIN TRIPHOSPHATE DIPHOSPHATASE"/>
    <property type="match status" value="1"/>
</dbReference>
<organism evidence="6 7">
    <name type="scientific">Eiseniibacteriota bacterium</name>
    <dbReference type="NCBI Taxonomy" id="2212470"/>
    <lineage>
        <taxon>Bacteria</taxon>
        <taxon>Candidatus Eiseniibacteriota</taxon>
    </lineage>
</organism>
<evidence type="ECO:0000313" key="6">
    <source>
        <dbReference type="EMBL" id="TMQ73367.1"/>
    </source>
</evidence>
<evidence type="ECO:0000256" key="4">
    <source>
        <dbReference type="SAM" id="Phobius"/>
    </source>
</evidence>
<dbReference type="PROSITE" id="PS00893">
    <property type="entry name" value="NUDIX_BOX"/>
    <property type="match status" value="1"/>
</dbReference>
<dbReference type="PROSITE" id="PS51462">
    <property type="entry name" value="NUDIX"/>
    <property type="match status" value="1"/>
</dbReference>
<dbReference type="SUPFAM" id="SSF55811">
    <property type="entry name" value="Nudix"/>
    <property type="match status" value="1"/>
</dbReference>
<evidence type="ECO:0000259" key="5">
    <source>
        <dbReference type="PROSITE" id="PS51462"/>
    </source>
</evidence>
<dbReference type="EMBL" id="VBPB01000071">
    <property type="protein sequence ID" value="TMQ73367.1"/>
    <property type="molecule type" value="Genomic_DNA"/>
</dbReference>
<dbReference type="GO" id="GO:0016787">
    <property type="term" value="F:hydrolase activity"/>
    <property type="evidence" value="ECO:0007669"/>
    <property type="project" value="UniProtKB-KW"/>
</dbReference>
<comment type="caution">
    <text evidence="6">The sequence shown here is derived from an EMBL/GenBank/DDBJ whole genome shotgun (WGS) entry which is preliminary data.</text>
</comment>
<accession>A0A538UC05</accession>
<evidence type="ECO:0000256" key="2">
    <source>
        <dbReference type="RuleBase" id="RU003476"/>
    </source>
</evidence>
<dbReference type="Gene3D" id="3.90.79.10">
    <property type="entry name" value="Nucleoside Triphosphate Pyrophosphohydrolase"/>
    <property type="match status" value="1"/>
</dbReference>
<proteinExistence type="inferred from homology"/>
<dbReference type="Proteomes" id="UP000319771">
    <property type="component" value="Unassembled WGS sequence"/>
</dbReference>
<feature type="region of interest" description="Disordered" evidence="3">
    <location>
        <begin position="1"/>
        <end position="27"/>
    </location>
</feature>
<name>A0A538UC05_UNCEI</name>